<keyword evidence="14 15" id="KW-0511">Multifunctional enzyme</keyword>
<dbReference type="PANTHER" id="PTHR42945:SF9">
    <property type="entry name" value="HISTIDINE BIOSYNTHESIS BIFUNCTIONAL PROTEIN HISIE"/>
    <property type="match status" value="1"/>
</dbReference>
<keyword evidence="18" id="KW-1185">Reference proteome</keyword>
<evidence type="ECO:0000313" key="17">
    <source>
        <dbReference type="EMBL" id="TDS56919.1"/>
    </source>
</evidence>
<dbReference type="Pfam" id="PF01502">
    <property type="entry name" value="PRA-CH"/>
    <property type="match status" value="1"/>
</dbReference>
<dbReference type="InterPro" id="IPR021130">
    <property type="entry name" value="PRib-ATP_PPHydrolase-like"/>
</dbReference>
<feature type="region of interest" description="Phosphoribosyl-ATP pyrophosphohydrolase" evidence="15">
    <location>
        <begin position="110"/>
        <end position="201"/>
    </location>
</feature>
<sequence length="201" mass="22992">MRTEQINFKKNNGLIPVIIQDYKSLEVLMLGYMNKTALDKTMLEQKVTFYSRTRKCLWTKGEVSGNYLKVVDITPDCDSDCLLILAKTNGPTCHLGTTSCFKTFIPNSFLYTLERIIDNRIDSQNSSSYTFDLFEKGINKIAQKVGEEAIELIIESKDNRLDLFKNEAADLLYHFIILLKAKGISLTEIEQTLKQRNSQSL</sequence>
<evidence type="ECO:0000256" key="15">
    <source>
        <dbReference type="HAMAP-Rule" id="MF_01019"/>
    </source>
</evidence>
<evidence type="ECO:0000313" key="18">
    <source>
        <dbReference type="Proteomes" id="UP000295215"/>
    </source>
</evidence>
<dbReference type="CDD" id="cd11534">
    <property type="entry name" value="NTP-PPase_HisIE_like"/>
    <property type="match status" value="1"/>
</dbReference>
<organism evidence="17 18">
    <name type="scientific">Myroides indicus</name>
    <dbReference type="NCBI Taxonomy" id="1323422"/>
    <lineage>
        <taxon>Bacteria</taxon>
        <taxon>Pseudomonadati</taxon>
        <taxon>Bacteroidota</taxon>
        <taxon>Flavobacteriia</taxon>
        <taxon>Flavobacteriales</taxon>
        <taxon>Flavobacteriaceae</taxon>
        <taxon>Myroides</taxon>
    </lineage>
</organism>
<dbReference type="PANTHER" id="PTHR42945">
    <property type="entry name" value="HISTIDINE BIOSYNTHESIS BIFUNCTIONAL PROTEIN"/>
    <property type="match status" value="1"/>
</dbReference>
<dbReference type="InterPro" id="IPR002496">
    <property type="entry name" value="PRib_AMP_CycHydrolase_dom"/>
</dbReference>
<dbReference type="NCBIfam" id="TIGR03188">
    <property type="entry name" value="histidine_hisI"/>
    <property type="match status" value="1"/>
</dbReference>
<evidence type="ECO:0000256" key="10">
    <source>
        <dbReference type="ARBA" id="ARBA00022741"/>
    </source>
</evidence>
<keyword evidence="8 15" id="KW-0963">Cytoplasm</keyword>
<dbReference type="Proteomes" id="UP000295215">
    <property type="component" value="Unassembled WGS sequence"/>
</dbReference>
<reference evidence="17 18" key="1">
    <citation type="submission" date="2019-03" db="EMBL/GenBank/DDBJ databases">
        <title>Genomic Encyclopedia of Archaeal and Bacterial Type Strains, Phase II (KMG-II): from individual species to whole genera.</title>
        <authorList>
            <person name="Goeker M."/>
        </authorList>
    </citation>
    <scope>NUCLEOTIDE SEQUENCE [LARGE SCALE GENOMIC DNA]</scope>
    <source>
        <strain evidence="17 18">DSM 28213</strain>
    </source>
</reference>
<dbReference type="OrthoDB" id="9795769at2"/>
<dbReference type="Gene3D" id="3.10.20.810">
    <property type="entry name" value="Phosphoribosyl-AMP cyclohydrolase"/>
    <property type="match status" value="1"/>
</dbReference>
<evidence type="ECO:0000256" key="3">
    <source>
        <dbReference type="ARBA" id="ARBA00004496"/>
    </source>
</evidence>
<dbReference type="Gene3D" id="1.10.287.1080">
    <property type="entry name" value="MazG-like"/>
    <property type="match status" value="1"/>
</dbReference>
<comment type="pathway">
    <text evidence="5 15">Amino-acid biosynthesis; L-histidine biosynthesis; L-histidine from 5-phospho-alpha-D-ribose 1-diphosphate: step 2/9.</text>
</comment>
<keyword evidence="9 15" id="KW-0028">Amino-acid biosynthesis</keyword>
<evidence type="ECO:0000256" key="13">
    <source>
        <dbReference type="ARBA" id="ARBA00023102"/>
    </source>
</evidence>
<dbReference type="EC" id="3.6.1.31" evidence="15"/>
<comment type="caution">
    <text evidence="17">The sequence shown here is derived from an EMBL/GenBank/DDBJ whole genome shotgun (WGS) entry which is preliminary data.</text>
</comment>
<evidence type="ECO:0000256" key="7">
    <source>
        <dbReference type="ARBA" id="ARBA00008299"/>
    </source>
</evidence>
<evidence type="ECO:0000256" key="8">
    <source>
        <dbReference type="ARBA" id="ARBA00022490"/>
    </source>
</evidence>
<feature type="region of interest" description="Phosphoribosyl-AMP cyclohydrolase" evidence="15">
    <location>
        <begin position="1"/>
        <end position="109"/>
    </location>
</feature>
<dbReference type="GO" id="GO:0004636">
    <property type="term" value="F:phosphoribosyl-ATP diphosphatase activity"/>
    <property type="evidence" value="ECO:0007669"/>
    <property type="project" value="UniProtKB-UniRule"/>
</dbReference>
<dbReference type="SUPFAM" id="SSF141734">
    <property type="entry name" value="HisI-like"/>
    <property type="match status" value="1"/>
</dbReference>
<evidence type="ECO:0000256" key="4">
    <source>
        <dbReference type="ARBA" id="ARBA00005169"/>
    </source>
</evidence>
<dbReference type="GO" id="GO:0005737">
    <property type="term" value="C:cytoplasm"/>
    <property type="evidence" value="ECO:0007669"/>
    <property type="project" value="UniProtKB-SubCell"/>
</dbReference>
<evidence type="ECO:0000256" key="6">
    <source>
        <dbReference type="ARBA" id="ARBA00007731"/>
    </source>
</evidence>
<protein>
    <recommendedName>
        <fullName evidence="15">Histidine biosynthesis bifunctional protein HisIE</fullName>
    </recommendedName>
    <domain>
        <recommendedName>
            <fullName evidence="15">Phosphoribosyl-AMP cyclohydrolase</fullName>
            <shortName evidence="15">PRA-CH</shortName>
            <ecNumber evidence="15">3.5.4.19</ecNumber>
        </recommendedName>
    </domain>
    <domain>
        <recommendedName>
            <fullName evidence="15">Phosphoribosyl-ATP pyrophosphatase</fullName>
            <shortName evidence="15">PRA-PH</shortName>
            <ecNumber evidence="15">3.6.1.31</ecNumber>
        </recommendedName>
    </domain>
</protein>
<comment type="catalytic activity">
    <reaction evidence="1 15">
        <text>1-(5-phospho-beta-D-ribosyl)-5'-AMP + H2O = 1-(5-phospho-beta-D-ribosyl)-5-[(5-phospho-beta-D-ribosylamino)methylideneamino]imidazole-4-carboxamide</text>
        <dbReference type="Rhea" id="RHEA:20049"/>
        <dbReference type="ChEBI" id="CHEBI:15377"/>
        <dbReference type="ChEBI" id="CHEBI:58435"/>
        <dbReference type="ChEBI" id="CHEBI:59457"/>
        <dbReference type="EC" id="3.5.4.19"/>
    </reaction>
</comment>
<comment type="pathway">
    <text evidence="4 15">Amino-acid biosynthesis; L-histidine biosynthesis; L-histidine from 5-phospho-alpha-D-ribose 1-diphosphate: step 3/9.</text>
</comment>
<dbReference type="RefSeq" id="WP_133712852.1">
    <property type="nucleotide sequence ID" value="NZ_SOAG01000017.1"/>
</dbReference>
<dbReference type="GO" id="GO:0005524">
    <property type="term" value="F:ATP binding"/>
    <property type="evidence" value="ECO:0007669"/>
    <property type="project" value="UniProtKB-KW"/>
</dbReference>
<dbReference type="AlphaFoldDB" id="A0A4R7ETQ0"/>
<dbReference type="FunFam" id="3.10.20.810:FF:000001">
    <property type="entry name" value="Histidine biosynthesis bifunctional protein HisIE"/>
    <property type="match status" value="1"/>
</dbReference>
<dbReference type="InterPro" id="IPR008179">
    <property type="entry name" value="HisE"/>
</dbReference>
<dbReference type="EMBL" id="SOAG01000017">
    <property type="protein sequence ID" value="TDS56919.1"/>
    <property type="molecule type" value="Genomic_DNA"/>
</dbReference>
<comment type="similarity">
    <text evidence="7 15">In the N-terminal section; belongs to the PRA-CH family.</text>
</comment>
<feature type="domain" description="Phosphoribosyl-AMP cyclohydrolase" evidence="16">
    <location>
        <begin position="29"/>
        <end position="102"/>
    </location>
</feature>
<dbReference type="NCBIfam" id="NF002747">
    <property type="entry name" value="PRK02759.1"/>
    <property type="match status" value="1"/>
</dbReference>
<comment type="similarity">
    <text evidence="6 15">In the C-terminal section; belongs to the PRA-PH family.</text>
</comment>
<evidence type="ECO:0000256" key="9">
    <source>
        <dbReference type="ARBA" id="ARBA00022605"/>
    </source>
</evidence>
<accession>A0A4R7ETQ0</accession>
<dbReference type="InterPro" id="IPR023019">
    <property type="entry name" value="His_synth_HisIE"/>
</dbReference>
<dbReference type="HAMAP" id="MF_01019">
    <property type="entry name" value="HisIE"/>
    <property type="match status" value="1"/>
</dbReference>
<keyword evidence="10 15" id="KW-0547">Nucleotide-binding</keyword>
<gene>
    <name evidence="15" type="primary">hisI</name>
    <name evidence="15" type="synonym">hisIE</name>
    <name evidence="17" type="ORF">C8P70_1178</name>
</gene>
<comment type="subcellular location">
    <subcellularLocation>
        <location evidence="3 15">Cytoplasm</location>
    </subcellularLocation>
</comment>
<evidence type="ECO:0000259" key="16">
    <source>
        <dbReference type="Pfam" id="PF01502"/>
    </source>
</evidence>
<keyword evidence="12 15" id="KW-0067">ATP-binding</keyword>
<keyword evidence="13 15" id="KW-0368">Histidine biosynthesis</keyword>
<dbReference type="UniPathway" id="UPA00031">
    <property type="reaction ID" value="UER00007"/>
</dbReference>
<dbReference type="HAMAP" id="MF_01020">
    <property type="entry name" value="HisE"/>
    <property type="match status" value="1"/>
</dbReference>
<evidence type="ECO:0000256" key="14">
    <source>
        <dbReference type="ARBA" id="ARBA00023268"/>
    </source>
</evidence>
<evidence type="ECO:0000256" key="5">
    <source>
        <dbReference type="ARBA" id="ARBA00005204"/>
    </source>
</evidence>
<dbReference type="SUPFAM" id="SSF101386">
    <property type="entry name" value="all-alpha NTP pyrophosphatases"/>
    <property type="match status" value="1"/>
</dbReference>
<dbReference type="EC" id="3.5.4.19" evidence="15"/>
<dbReference type="GO" id="GO:0004635">
    <property type="term" value="F:phosphoribosyl-AMP cyclohydrolase activity"/>
    <property type="evidence" value="ECO:0007669"/>
    <property type="project" value="UniProtKB-UniRule"/>
</dbReference>
<comment type="catalytic activity">
    <reaction evidence="2 15">
        <text>1-(5-phospho-beta-D-ribosyl)-ATP + H2O = 1-(5-phospho-beta-D-ribosyl)-5'-AMP + diphosphate + H(+)</text>
        <dbReference type="Rhea" id="RHEA:22828"/>
        <dbReference type="ChEBI" id="CHEBI:15377"/>
        <dbReference type="ChEBI" id="CHEBI:15378"/>
        <dbReference type="ChEBI" id="CHEBI:33019"/>
        <dbReference type="ChEBI" id="CHEBI:59457"/>
        <dbReference type="ChEBI" id="CHEBI:73183"/>
        <dbReference type="EC" id="3.6.1.31"/>
    </reaction>
</comment>
<evidence type="ECO:0000256" key="11">
    <source>
        <dbReference type="ARBA" id="ARBA00022801"/>
    </source>
</evidence>
<evidence type="ECO:0000256" key="1">
    <source>
        <dbReference type="ARBA" id="ARBA00000024"/>
    </source>
</evidence>
<keyword evidence="11 15" id="KW-0378">Hydrolase</keyword>
<dbReference type="GO" id="GO:0000105">
    <property type="term" value="P:L-histidine biosynthetic process"/>
    <property type="evidence" value="ECO:0007669"/>
    <property type="project" value="UniProtKB-UniRule"/>
</dbReference>
<evidence type="ECO:0000256" key="12">
    <source>
        <dbReference type="ARBA" id="ARBA00022840"/>
    </source>
</evidence>
<dbReference type="Pfam" id="PF01503">
    <property type="entry name" value="PRA-PH"/>
    <property type="match status" value="1"/>
</dbReference>
<proteinExistence type="inferred from homology"/>
<name>A0A4R7ETQ0_9FLAO</name>
<evidence type="ECO:0000256" key="2">
    <source>
        <dbReference type="ARBA" id="ARBA00001460"/>
    </source>
</evidence>
<dbReference type="InterPro" id="IPR038019">
    <property type="entry name" value="PRib_AMP_CycHydrolase_sf"/>
</dbReference>